<dbReference type="SUPFAM" id="SSF81301">
    <property type="entry name" value="Nucleotidyltransferase"/>
    <property type="match status" value="1"/>
</dbReference>
<dbReference type="PANTHER" id="PTHR34822">
    <property type="entry name" value="GRPB DOMAIN PROTEIN (AFU_ORTHOLOGUE AFUA_1G01530)"/>
    <property type="match status" value="1"/>
</dbReference>
<evidence type="ECO:0000313" key="1">
    <source>
        <dbReference type="EMBL" id="MED4404035.1"/>
    </source>
</evidence>
<accession>A0ABU6P4N9</accession>
<dbReference type="PANTHER" id="PTHR34822:SF1">
    <property type="entry name" value="GRPB FAMILY PROTEIN"/>
    <property type="match status" value="1"/>
</dbReference>
<sequence length="180" mass="20929">MRRTNICAWTENWENLYSQEEAVLKDIFKDELIGIFHIGSTSIRAVGYAKPIIDILIVVKDIEKVDLYNSDMFVLGYEAKGEYGIAARRYFSKGKSDRTHHVHIFQIGNEHIKTHLAFKEYLIENPAEAKRYGELKINLAKQFPNEHHEYQTGKQQLVNELAEKAKKWALCRSFPTDVLE</sequence>
<organism evidence="1 2">
    <name type="scientific">Metabacillus fastidiosus</name>
    <dbReference type="NCBI Taxonomy" id="1458"/>
    <lineage>
        <taxon>Bacteria</taxon>
        <taxon>Bacillati</taxon>
        <taxon>Bacillota</taxon>
        <taxon>Bacilli</taxon>
        <taxon>Bacillales</taxon>
        <taxon>Bacillaceae</taxon>
        <taxon>Metabacillus</taxon>
    </lineage>
</organism>
<dbReference type="RefSeq" id="WP_066235616.1">
    <property type="nucleotide sequence ID" value="NZ_JARTFQ010000005.1"/>
</dbReference>
<dbReference type="GeneID" id="301143295"/>
<comment type="caution">
    <text evidence="1">The sequence shown here is derived from an EMBL/GenBank/DDBJ whole genome shotgun (WGS) entry which is preliminary data.</text>
</comment>
<dbReference type="InterPro" id="IPR043519">
    <property type="entry name" value="NT_sf"/>
</dbReference>
<protein>
    <submittedName>
        <fullName evidence="1">GrpB family protein</fullName>
    </submittedName>
</protein>
<dbReference type="InterPro" id="IPR007344">
    <property type="entry name" value="GrpB/CoaE"/>
</dbReference>
<gene>
    <name evidence="1" type="ORF">P9271_22370</name>
</gene>
<name>A0ABU6P4N9_9BACI</name>
<proteinExistence type="predicted"/>
<evidence type="ECO:0000313" key="2">
    <source>
        <dbReference type="Proteomes" id="UP001342826"/>
    </source>
</evidence>
<keyword evidence="2" id="KW-1185">Reference proteome</keyword>
<dbReference type="Proteomes" id="UP001342826">
    <property type="component" value="Unassembled WGS sequence"/>
</dbReference>
<dbReference type="Gene3D" id="3.30.460.10">
    <property type="entry name" value="Beta Polymerase, domain 2"/>
    <property type="match status" value="1"/>
</dbReference>
<reference evidence="1 2" key="1">
    <citation type="submission" date="2023-03" db="EMBL/GenBank/DDBJ databases">
        <title>Bacillus Genome Sequencing.</title>
        <authorList>
            <person name="Dunlap C."/>
        </authorList>
    </citation>
    <scope>NUCLEOTIDE SEQUENCE [LARGE SCALE GENOMIC DNA]</scope>
    <source>
        <strain evidence="1 2">NRS-1717</strain>
    </source>
</reference>
<dbReference type="EMBL" id="JARTFS010000023">
    <property type="protein sequence ID" value="MED4404035.1"/>
    <property type="molecule type" value="Genomic_DNA"/>
</dbReference>
<dbReference type="Pfam" id="PF04229">
    <property type="entry name" value="GrpB"/>
    <property type="match status" value="1"/>
</dbReference>